<evidence type="ECO:0000256" key="17">
    <source>
        <dbReference type="ARBA" id="ARBA00052680"/>
    </source>
</evidence>
<comment type="catalytic activity">
    <reaction evidence="16">
        <text>17beta-hydroxy-5alpha-androstan-3-one + NAD(+) = 5alpha-androstan-3,17-dione + NADH + H(+)</text>
        <dbReference type="Rhea" id="RHEA:41992"/>
        <dbReference type="ChEBI" id="CHEBI:15378"/>
        <dbReference type="ChEBI" id="CHEBI:15994"/>
        <dbReference type="ChEBI" id="CHEBI:16330"/>
        <dbReference type="ChEBI" id="CHEBI:57540"/>
        <dbReference type="ChEBI" id="CHEBI:57945"/>
    </reaction>
    <physiologicalReaction direction="left-to-right" evidence="16">
        <dbReference type="Rhea" id="RHEA:41993"/>
    </physiologicalReaction>
</comment>
<comment type="subunit">
    <text evidence="18">Heterotetramer with CBR4; contains two molecules of HSD17B8 and CBR4.</text>
</comment>
<organism evidence="27 28">
    <name type="scientific">Haemonchus contortus</name>
    <name type="common">Barber pole worm</name>
    <dbReference type="NCBI Taxonomy" id="6289"/>
    <lineage>
        <taxon>Eukaryota</taxon>
        <taxon>Metazoa</taxon>
        <taxon>Ecdysozoa</taxon>
        <taxon>Nematoda</taxon>
        <taxon>Chromadorea</taxon>
        <taxon>Rhabditida</taxon>
        <taxon>Rhabditina</taxon>
        <taxon>Rhabditomorpha</taxon>
        <taxon>Strongyloidea</taxon>
        <taxon>Trichostrongylidae</taxon>
        <taxon>Haemonchus</taxon>
    </lineage>
</organism>
<evidence type="ECO:0000256" key="4">
    <source>
        <dbReference type="ARBA" id="ARBA00012456"/>
    </source>
</evidence>
<dbReference type="PANTHER" id="PTHR42760">
    <property type="entry name" value="SHORT-CHAIN DEHYDROGENASES/REDUCTASES FAMILY MEMBER"/>
    <property type="match status" value="1"/>
</dbReference>
<dbReference type="Gene3D" id="3.40.50.720">
    <property type="entry name" value="NAD(P)-binding Rossmann-like Domain"/>
    <property type="match status" value="1"/>
</dbReference>
<keyword evidence="9" id="KW-0520">NAD</keyword>
<evidence type="ECO:0000256" key="9">
    <source>
        <dbReference type="ARBA" id="ARBA00023027"/>
    </source>
</evidence>
<dbReference type="Proteomes" id="UP000025227">
    <property type="component" value="Unplaced"/>
</dbReference>
<dbReference type="PANTHER" id="PTHR42760:SF83">
    <property type="entry name" value="(3R)-3-HYDROXYACYL-COA DEHYDROGENASE"/>
    <property type="match status" value="1"/>
</dbReference>
<evidence type="ECO:0000256" key="19">
    <source>
        <dbReference type="ARBA" id="ARBA00066822"/>
    </source>
</evidence>
<evidence type="ECO:0000256" key="5">
    <source>
        <dbReference type="ARBA" id="ARBA00022516"/>
    </source>
</evidence>
<evidence type="ECO:0000256" key="11">
    <source>
        <dbReference type="ARBA" id="ARBA00023128"/>
    </source>
</evidence>
<dbReference type="InterPro" id="IPR057326">
    <property type="entry name" value="KR_dom"/>
</dbReference>
<dbReference type="EC" id="1.1.1.n12" evidence="4"/>
<evidence type="ECO:0000256" key="22">
    <source>
        <dbReference type="ARBA" id="ARBA00081419"/>
    </source>
</evidence>
<evidence type="ECO:0000256" key="7">
    <source>
        <dbReference type="ARBA" id="ARBA00022832"/>
    </source>
</evidence>
<evidence type="ECO:0000256" key="8">
    <source>
        <dbReference type="ARBA" id="ARBA00023002"/>
    </source>
</evidence>
<evidence type="ECO:0000256" key="1">
    <source>
        <dbReference type="ARBA" id="ARBA00004305"/>
    </source>
</evidence>
<evidence type="ECO:0000256" key="14">
    <source>
        <dbReference type="ARBA" id="ARBA00049069"/>
    </source>
</evidence>
<feature type="domain" description="Ketoreductase" evidence="26">
    <location>
        <begin position="128"/>
        <end position="313"/>
    </location>
</feature>
<name>A0A7I4YZA7_HAECO</name>
<dbReference type="PROSITE" id="PS00061">
    <property type="entry name" value="ADH_SHORT"/>
    <property type="match status" value="1"/>
</dbReference>
<dbReference type="GO" id="GO:0008210">
    <property type="term" value="P:estrogen metabolic process"/>
    <property type="evidence" value="ECO:0007669"/>
    <property type="project" value="UniProtKB-ARBA"/>
</dbReference>
<evidence type="ECO:0000256" key="6">
    <source>
        <dbReference type="ARBA" id="ARBA00022553"/>
    </source>
</evidence>
<evidence type="ECO:0000256" key="25">
    <source>
        <dbReference type="ARBA" id="ARBA00083258"/>
    </source>
</evidence>
<comment type="catalytic activity">
    <reaction evidence="14">
        <text>17beta-estradiol + NAD(+) = estrone + NADH + H(+)</text>
        <dbReference type="Rhea" id="RHEA:24612"/>
        <dbReference type="ChEBI" id="CHEBI:15378"/>
        <dbReference type="ChEBI" id="CHEBI:16469"/>
        <dbReference type="ChEBI" id="CHEBI:17263"/>
        <dbReference type="ChEBI" id="CHEBI:57540"/>
        <dbReference type="ChEBI" id="CHEBI:57945"/>
        <dbReference type="EC" id="1.1.1.62"/>
    </reaction>
    <physiologicalReaction direction="left-to-right" evidence="14">
        <dbReference type="Rhea" id="RHEA:24613"/>
    </physiologicalReaction>
    <physiologicalReaction direction="right-to-left" evidence="14">
        <dbReference type="Rhea" id="RHEA:24614"/>
    </physiologicalReaction>
</comment>
<evidence type="ECO:0000256" key="2">
    <source>
        <dbReference type="ARBA" id="ARBA00005194"/>
    </source>
</evidence>
<dbReference type="GO" id="GO:0048038">
    <property type="term" value="F:quinone binding"/>
    <property type="evidence" value="ECO:0007669"/>
    <property type="project" value="TreeGrafter"/>
</dbReference>
<dbReference type="WBParaSite" id="HCON_00163970-00001">
    <property type="protein sequence ID" value="HCON_00163970-00001"/>
    <property type="gene ID" value="HCON_00163970"/>
</dbReference>
<evidence type="ECO:0000256" key="3">
    <source>
        <dbReference type="ARBA" id="ARBA00006484"/>
    </source>
</evidence>
<keyword evidence="8" id="KW-0560">Oxidoreductase</keyword>
<dbReference type="InterPro" id="IPR020904">
    <property type="entry name" value="Sc_DH/Rdtase_CS"/>
</dbReference>
<dbReference type="PRINTS" id="PR00081">
    <property type="entry name" value="GDHRDH"/>
</dbReference>
<comment type="subcellular location">
    <subcellularLocation>
        <location evidence="1">Mitochondrion matrix</location>
    </subcellularLocation>
</comment>
<evidence type="ECO:0000313" key="28">
    <source>
        <dbReference type="WBParaSite" id="HCON_00163970-00001"/>
    </source>
</evidence>
<dbReference type="Pfam" id="PF13561">
    <property type="entry name" value="adh_short_C2"/>
    <property type="match status" value="1"/>
</dbReference>
<keyword evidence="6" id="KW-0597">Phosphoprotein</keyword>
<proteinExistence type="inferred from homology"/>
<comment type="catalytic activity">
    <reaction evidence="17">
        <text>a (3R)-3-hydroxyacyl-CoA + NAD(+) = a 3-oxoacyl-CoA + NADH + H(+)</text>
        <dbReference type="Rhea" id="RHEA:32711"/>
        <dbReference type="ChEBI" id="CHEBI:15378"/>
        <dbReference type="ChEBI" id="CHEBI:57319"/>
        <dbReference type="ChEBI" id="CHEBI:57540"/>
        <dbReference type="ChEBI" id="CHEBI:57945"/>
        <dbReference type="ChEBI" id="CHEBI:90726"/>
        <dbReference type="EC" id="1.1.1.n12"/>
    </reaction>
    <physiologicalReaction direction="left-to-right" evidence="17">
        <dbReference type="Rhea" id="RHEA:32712"/>
    </physiologicalReaction>
</comment>
<evidence type="ECO:0000313" key="27">
    <source>
        <dbReference type="Proteomes" id="UP000025227"/>
    </source>
</evidence>
<sequence>MFAISLYTQVQKGIRSSELHLRTKIIDAVEYVKKSKIRWVGHVARYSYDRWTRTVTDWIPRDIKRSPGRPPTRWSDFFTKALNERNVGLRAPQAGTIHWITLVRGKDKWRSYWRSLEEVDSAHSLVNGKLRSCGGASGIGRAICHRFAQHGAKLLVVDLNKDAARETVKKIGPSTIHTFLSCDVSKTEEVARLHEFVLKEVAKSPDIVVNCAGITRDSTLLKMSEKDFDEVVAVNLKGVYLVTQAFAKSAVSMKTPLSVINVSSIVGKVGNFGQCNYAATKAGVVAFGKTVGKELARKGVRVNTIMPGFIRTPMTEAMPKKVLSTICEGIPMGRMGEPEEVADVTLFLASDMSKYMTGATLEVTGGLFM</sequence>
<dbReference type="SUPFAM" id="SSF51735">
    <property type="entry name" value="NAD(P)-binding Rossmann-fold domains"/>
    <property type="match status" value="1"/>
</dbReference>
<keyword evidence="5" id="KW-0444">Lipid biosynthesis</keyword>
<evidence type="ECO:0000256" key="24">
    <source>
        <dbReference type="ARBA" id="ARBA00083097"/>
    </source>
</evidence>
<reference evidence="28" key="1">
    <citation type="submission" date="2020-12" db="UniProtKB">
        <authorList>
            <consortium name="WormBaseParasite"/>
        </authorList>
    </citation>
    <scope>IDENTIFICATION</scope>
    <source>
        <strain evidence="28">MHco3</strain>
    </source>
</reference>
<evidence type="ECO:0000256" key="16">
    <source>
        <dbReference type="ARBA" id="ARBA00050435"/>
    </source>
</evidence>
<evidence type="ECO:0000256" key="18">
    <source>
        <dbReference type="ARBA" id="ARBA00065174"/>
    </source>
</evidence>
<dbReference type="PRINTS" id="PR00080">
    <property type="entry name" value="SDRFAMILY"/>
</dbReference>
<evidence type="ECO:0000256" key="13">
    <source>
        <dbReference type="ARBA" id="ARBA00037929"/>
    </source>
</evidence>
<comment type="pathway">
    <text evidence="13">Steroid biosynthesis; estrogen biosynthesis.</text>
</comment>
<evidence type="ECO:0000256" key="20">
    <source>
        <dbReference type="ARBA" id="ARBA00070911"/>
    </source>
</evidence>
<keyword evidence="27" id="KW-1185">Reference proteome</keyword>
<evidence type="ECO:0000256" key="12">
    <source>
        <dbReference type="ARBA" id="ARBA00023160"/>
    </source>
</evidence>
<dbReference type="GO" id="GO:0004303">
    <property type="term" value="F:estradiol 17-beta-dehydrogenase [NAD(P)+] activity"/>
    <property type="evidence" value="ECO:0007669"/>
    <property type="project" value="UniProtKB-EC"/>
</dbReference>
<keyword evidence="10" id="KW-0443">Lipid metabolism</keyword>
<dbReference type="GO" id="GO:0047035">
    <property type="term" value="F:testosterone dehydrogenase (NAD+) activity"/>
    <property type="evidence" value="ECO:0007669"/>
    <property type="project" value="UniProtKB-EC"/>
</dbReference>
<dbReference type="OMA" id="MFEVNVY"/>
<dbReference type="FunFam" id="3.40.50.720:FF:000231">
    <property type="entry name" value="Estradiol 17-beta-dehydrogenase 8"/>
    <property type="match status" value="1"/>
</dbReference>
<evidence type="ECO:0000256" key="23">
    <source>
        <dbReference type="ARBA" id="ARBA00081936"/>
    </source>
</evidence>
<dbReference type="GO" id="GO:0006633">
    <property type="term" value="P:fatty acid biosynthetic process"/>
    <property type="evidence" value="ECO:0007669"/>
    <property type="project" value="UniProtKB-KW"/>
</dbReference>
<dbReference type="AlphaFoldDB" id="A0A7I4YZA7"/>
<keyword evidence="12" id="KW-0275">Fatty acid biosynthesis</keyword>
<evidence type="ECO:0000256" key="21">
    <source>
        <dbReference type="ARBA" id="ARBA00077835"/>
    </source>
</evidence>
<dbReference type="InterPro" id="IPR002347">
    <property type="entry name" value="SDR_fam"/>
</dbReference>
<dbReference type="GO" id="GO:0005759">
    <property type="term" value="C:mitochondrial matrix"/>
    <property type="evidence" value="ECO:0007669"/>
    <property type="project" value="UniProtKB-SubCell"/>
</dbReference>
<comment type="similarity">
    <text evidence="3">Belongs to the short-chain dehydrogenases/reductases (SDR) family.</text>
</comment>
<dbReference type="OrthoDB" id="294295at2759"/>
<keyword evidence="7" id="KW-0276">Fatty acid metabolism</keyword>
<comment type="pathway">
    <text evidence="2">Lipid metabolism; fatty acid biosynthesis.</text>
</comment>
<keyword evidence="11" id="KW-0496">Mitochondrion</keyword>
<accession>A0A7I4YZA7</accession>
<dbReference type="EC" id="1.1.1.239" evidence="19"/>
<dbReference type="InterPro" id="IPR036291">
    <property type="entry name" value="NAD(P)-bd_dom_sf"/>
</dbReference>
<evidence type="ECO:0000256" key="15">
    <source>
        <dbReference type="ARBA" id="ARBA00050232"/>
    </source>
</evidence>
<comment type="catalytic activity">
    <reaction evidence="15">
        <text>testosterone + NAD(+) = androst-4-ene-3,17-dione + NADH + H(+)</text>
        <dbReference type="Rhea" id="RHEA:14929"/>
        <dbReference type="ChEBI" id="CHEBI:15378"/>
        <dbReference type="ChEBI" id="CHEBI:16422"/>
        <dbReference type="ChEBI" id="CHEBI:17347"/>
        <dbReference type="ChEBI" id="CHEBI:57540"/>
        <dbReference type="ChEBI" id="CHEBI:57945"/>
        <dbReference type="EC" id="1.1.1.239"/>
    </reaction>
    <physiologicalReaction direction="left-to-right" evidence="15">
        <dbReference type="Rhea" id="RHEA:14930"/>
    </physiologicalReaction>
</comment>
<evidence type="ECO:0000259" key="26">
    <source>
        <dbReference type="SMART" id="SM00822"/>
    </source>
</evidence>
<evidence type="ECO:0000256" key="10">
    <source>
        <dbReference type="ARBA" id="ARBA00023098"/>
    </source>
</evidence>
<protein>
    <recommendedName>
        <fullName evidence="20">(3R)-3-hydroxyacyl-CoA dehydrogenase</fullName>
        <ecNumber evidence="19">1.1.1.239</ecNumber>
        <ecNumber evidence="4">1.1.1.n12</ecNumber>
    </recommendedName>
    <alternativeName>
        <fullName evidence="22">17-beta-hydroxysteroid dehydrogenase 8</fullName>
    </alternativeName>
    <alternativeName>
        <fullName evidence="21">3-ketoacyl-[acyl-carrier-protein] reductase alpha subunit</fullName>
    </alternativeName>
    <alternativeName>
        <fullName evidence="24">3-oxoacyl-[acyl-carrier-protein] reductase</fullName>
    </alternativeName>
    <alternativeName>
        <fullName evidence="25">Estradiol 17-beta-dehydrogenase 8</fullName>
    </alternativeName>
    <alternativeName>
        <fullName evidence="23">Testosterone 17-beta-dehydrogenase 8</fullName>
    </alternativeName>
</protein>
<dbReference type="SMART" id="SM00822">
    <property type="entry name" value="PKS_KR"/>
    <property type="match status" value="1"/>
</dbReference>